<organism evidence="1 2">
    <name type="scientific">Brachybacterium rhamnosum</name>
    <dbReference type="NCBI Taxonomy" id="173361"/>
    <lineage>
        <taxon>Bacteria</taxon>
        <taxon>Bacillati</taxon>
        <taxon>Actinomycetota</taxon>
        <taxon>Actinomycetes</taxon>
        <taxon>Micrococcales</taxon>
        <taxon>Dermabacteraceae</taxon>
        <taxon>Brachybacterium</taxon>
    </lineage>
</organism>
<comment type="caution">
    <text evidence="1">The sequence shown here is derived from an EMBL/GenBank/DDBJ whole genome shotgun (WGS) entry which is preliminary data.</text>
</comment>
<reference evidence="2" key="1">
    <citation type="journal article" date="2019" name="Int. J. Syst. Evol. Microbiol.">
        <title>The Global Catalogue of Microorganisms (GCM) 10K type strain sequencing project: providing services to taxonomists for standard genome sequencing and annotation.</title>
        <authorList>
            <consortium name="The Broad Institute Genomics Platform"/>
            <consortium name="The Broad Institute Genome Sequencing Center for Infectious Disease"/>
            <person name="Wu L."/>
            <person name="Ma J."/>
        </authorList>
    </citation>
    <scope>NUCLEOTIDE SEQUENCE [LARGE SCALE GENOMIC DNA]</scope>
    <source>
        <strain evidence="2">JCM 11650</strain>
    </source>
</reference>
<sequence>MSTYRLGQPVTITDYLVRAELRFRQALTLADLWEDMPSQIVAAAQRMNDRKAEPWERNMRKFRVWMPASLYPALGWDVRLLTRTHPEPFPYSGPGGLDFPLAGLVTQRVQVQDGRIHRDYEEGATFIHQSSRKGYRVAHDVNRRPLLVLPSMIQEDLP</sequence>
<proteinExistence type="predicted"/>
<gene>
    <name evidence="1" type="ORF">ACFSDA_08035</name>
</gene>
<protein>
    <submittedName>
        <fullName evidence="1">Uncharacterized protein</fullName>
    </submittedName>
</protein>
<dbReference type="EMBL" id="JBHUFL010000002">
    <property type="protein sequence ID" value="MFD1835027.1"/>
    <property type="molecule type" value="Genomic_DNA"/>
</dbReference>
<keyword evidence="2" id="KW-1185">Reference proteome</keyword>
<evidence type="ECO:0000313" key="2">
    <source>
        <dbReference type="Proteomes" id="UP001597280"/>
    </source>
</evidence>
<dbReference type="Proteomes" id="UP001597280">
    <property type="component" value="Unassembled WGS sequence"/>
</dbReference>
<name>A0ABW4PXZ3_9MICO</name>
<evidence type="ECO:0000313" key="1">
    <source>
        <dbReference type="EMBL" id="MFD1835027.1"/>
    </source>
</evidence>
<dbReference type="RefSeq" id="WP_343904238.1">
    <property type="nucleotide sequence ID" value="NZ_BAAAIS010000002.1"/>
</dbReference>
<accession>A0ABW4PXZ3</accession>